<keyword evidence="2" id="KW-1185">Reference proteome</keyword>
<protein>
    <recommendedName>
        <fullName evidence="3">Integrase catalytic domain-containing protein</fullName>
    </recommendedName>
</protein>
<comment type="caution">
    <text evidence="1">The sequence shown here is derived from an EMBL/GenBank/DDBJ whole genome shotgun (WGS) entry which is preliminary data.</text>
</comment>
<name>A0ABQ4RA35_9HYPH</name>
<reference evidence="1" key="2">
    <citation type="submission" date="2021-08" db="EMBL/GenBank/DDBJ databases">
        <authorList>
            <person name="Tani A."/>
            <person name="Ola A."/>
            <person name="Ogura Y."/>
            <person name="Katsura K."/>
            <person name="Hayashi T."/>
        </authorList>
    </citation>
    <scope>NUCLEOTIDE SEQUENCE</scope>
    <source>
        <strain evidence="1">KCTC 52305</strain>
    </source>
</reference>
<reference evidence="1" key="1">
    <citation type="journal article" date="2021" name="Front. Microbiol.">
        <title>Comprehensive Comparative Genomics and Phenotyping of Methylobacterium Species.</title>
        <authorList>
            <person name="Alessa O."/>
            <person name="Ogura Y."/>
            <person name="Fujitani Y."/>
            <person name="Takami H."/>
            <person name="Hayashi T."/>
            <person name="Sahin N."/>
            <person name="Tani A."/>
        </authorList>
    </citation>
    <scope>NUCLEOTIDE SEQUENCE</scope>
    <source>
        <strain evidence="1">KCTC 52305</strain>
    </source>
</reference>
<evidence type="ECO:0000313" key="2">
    <source>
        <dbReference type="Proteomes" id="UP001055167"/>
    </source>
</evidence>
<gene>
    <name evidence="1" type="ORF">OPKNFCMD_6886</name>
</gene>
<dbReference type="EMBL" id="BPQH01000065">
    <property type="protein sequence ID" value="GJD54104.1"/>
    <property type="molecule type" value="Genomic_DNA"/>
</dbReference>
<proteinExistence type="predicted"/>
<accession>A0ABQ4RA35</accession>
<dbReference type="Proteomes" id="UP001055167">
    <property type="component" value="Unassembled WGS sequence"/>
</dbReference>
<organism evidence="1 2">
    <name type="scientific">Methylobacterium crusticola</name>
    <dbReference type="NCBI Taxonomy" id="1697972"/>
    <lineage>
        <taxon>Bacteria</taxon>
        <taxon>Pseudomonadati</taxon>
        <taxon>Pseudomonadota</taxon>
        <taxon>Alphaproteobacteria</taxon>
        <taxon>Hyphomicrobiales</taxon>
        <taxon>Methylobacteriaceae</taxon>
        <taxon>Methylobacterium</taxon>
    </lineage>
</organism>
<evidence type="ECO:0008006" key="3">
    <source>
        <dbReference type="Google" id="ProtNLM"/>
    </source>
</evidence>
<evidence type="ECO:0000313" key="1">
    <source>
        <dbReference type="EMBL" id="GJD54104.1"/>
    </source>
</evidence>
<sequence length="93" mass="10629">MAINRQFHGAPGPWVSARKDQLQHVSYNHVPYRPKYPHHMGFTDIRYIVQLDGSWVYSICVLEGYSRKMLAGMASPHQDLTAVLQILYVALST</sequence>